<name>A0ABQ5JQ69_9LACO</name>
<organism evidence="2 3">
    <name type="scientific">Furfurilactobacillus curtus</name>
    <dbReference type="NCBI Taxonomy" id="1746200"/>
    <lineage>
        <taxon>Bacteria</taxon>
        <taxon>Bacillati</taxon>
        <taxon>Bacillota</taxon>
        <taxon>Bacilli</taxon>
        <taxon>Lactobacillales</taxon>
        <taxon>Lactobacillaceae</taxon>
        <taxon>Furfurilactobacillus</taxon>
    </lineage>
</organism>
<dbReference type="EMBL" id="BQXO01000004">
    <property type="protein sequence ID" value="GKT06165.1"/>
    <property type="molecule type" value="Genomic_DNA"/>
</dbReference>
<keyword evidence="2" id="KW-0808">Transferase</keyword>
<comment type="caution">
    <text evidence="2">The sequence shown here is derived from an EMBL/GenBank/DDBJ whole genome shotgun (WGS) entry which is preliminary data.</text>
</comment>
<evidence type="ECO:0000313" key="3">
    <source>
        <dbReference type="Proteomes" id="UP001628078"/>
    </source>
</evidence>
<dbReference type="Proteomes" id="UP001628078">
    <property type="component" value="Unassembled WGS sequence"/>
</dbReference>
<protein>
    <submittedName>
        <fullName evidence="2">Glycosyl transferase family 2</fullName>
    </submittedName>
</protein>
<proteinExistence type="predicted"/>
<accession>A0ABQ5JQ69</accession>
<dbReference type="CDD" id="cd04185">
    <property type="entry name" value="GT_2_like_b"/>
    <property type="match status" value="1"/>
</dbReference>
<dbReference type="Gene3D" id="3.90.550.10">
    <property type="entry name" value="Spore Coat Polysaccharide Biosynthesis Protein SpsA, Chain A"/>
    <property type="match status" value="1"/>
</dbReference>
<evidence type="ECO:0000259" key="1">
    <source>
        <dbReference type="Pfam" id="PF00535"/>
    </source>
</evidence>
<gene>
    <name evidence="2" type="primary">cps3B_1</name>
    <name evidence="2" type="ORF">JCM31185_14520</name>
</gene>
<dbReference type="Pfam" id="PF00535">
    <property type="entry name" value="Glycos_transf_2"/>
    <property type="match status" value="1"/>
</dbReference>
<dbReference type="PANTHER" id="PTHR43685">
    <property type="entry name" value="GLYCOSYLTRANSFERASE"/>
    <property type="match status" value="1"/>
</dbReference>
<feature type="domain" description="Glycosyltransferase 2-like" evidence="1">
    <location>
        <begin position="11"/>
        <end position="121"/>
    </location>
</feature>
<dbReference type="GO" id="GO:0016740">
    <property type="term" value="F:transferase activity"/>
    <property type="evidence" value="ECO:0007669"/>
    <property type="project" value="UniProtKB-KW"/>
</dbReference>
<keyword evidence="3" id="KW-1185">Reference proteome</keyword>
<dbReference type="PANTHER" id="PTHR43685:SF2">
    <property type="entry name" value="GLYCOSYLTRANSFERASE 2-LIKE DOMAIN-CONTAINING PROTEIN"/>
    <property type="match status" value="1"/>
</dbReference>
<reference evidence="2 3" key="1">
    <citation type="submission" date="2022-03" db="EMBL/GenBank/DDBJ databases">
        <title>Draft genome sequence of Furfurilactobacillus curtus JCM 31185.</title>
        <authorList>
            <person name="Suzuki S."/>
            <person name="Endo A."/>
            <person name="Kajikawa A."/>
        </authorList>
    </citation>
    <scope>NUCLEOTIDE SEQUENCE [LARGE SCALE GENOMIC DNA]</scope>
    <source>
        <strain evidence="2 3">JCM 31185</strain>
    </source>
</reference>
<dbReference type="InterPro" id="IPR029044">
    <property type="entry name" value="Nucleotide-diphossugar_trans"/>
</dbReference>
<dbReference type="RefSeq" id="WP_407884079.1">
    <property type="nucleotide sequence ID" value="NZ_BQXO01000004.1"/>
</dbReference>
<sequence length="318" mass="36093">MTEINMRYAAVVVTFNRKRLLVEALNSLLKQTIPPVKIVVIDNHSTDGTPDELHRAGLDQNPLVEIHRLPENIGGSGGFNEGVRLAAQLPDVGWLALSDDDAIYEPAYFEKLALAQRRHPDIQAFSGNVMLTDGRIQSDQRGVVSNEYWVKKSLLPASAFEGVAETTIDWFSFCGCVFATALVAKVGLPEKDYFIWWDDFEYSLRLRQHTKLLNINDAQVIHKTAIPSMDTIAKYQRDWRTYYNVRNKVLTMKRHGKSSLVTGLYLTYWYPRLMTTIIQSKFAGNRHFVFNQYNAGFWDGVRGRGGKSLVHLPGSESH</sequence>
<evidence type="ECO:0000313" key="2">
    <source>
        <dbReference type="EMBL" id="GKT06165.1"/>
    </source>
</evidence>
<dbReference type="SUPFAM" id="SSF53448">
    <property type="entry name" value="Nucleotide-diphospho-sugar transferases"/>
    <property type="match status" value="1"/>
</dbReference>
<dbReference type="InterPro" id="IPR001173">
    <property type="entry name" value="Glyco_trans_2-like"/>
</dbReference>
<dbReference type="InterPro" id="IPR050834">
    <property type="entry name" value="Glycosyltransf_2"/>
</dbReference>